<gene>
    <name evidence="2" type="ORF">ACIB24_03750</name>
</gene>
<evidence type="ECO:0000313" key="3">
    <source>
        <dbReference type="Proteomes" id="UP001612915"/>
    </source>
</evidence>
<keyword evidence="3" id="KW-1185">Reference proteome</keyword>
<feature type="signal peptide" evidence="1">
    <location>
        <begin position="1"/>
        <end position="21"/>
    </location>
</feature>
<protein>
    <recommendedName>
        <fullName evidence="4">Lipoprotein</fullName>
    </recommendedName>
</protein>
<proteinExistence type="predicted"/>
<accession>A0ABW8AII9</accession>
<organism evidence="2 3">
    <name type="scientific">Spongisporangium articulatum</name>
    <dbReference type="NCBI Taxonomy" id="3362603"/>
    <lineage>
        <taxon>Bacteria</taxon>
        <taxon>Bacillati</taxon>
        <taxon>Actinomycetota</taxon>
        <taxon>Actinomycetes</taxon>
        <taxon>Kineosporiales</taxon>
        <taxon>Kineosporiaceae</taxon>
        <taxon>Spongisporangium</taxon>
    </lineage>
</organism>
<reference evidence="2 3" key="1">
    <citation type="submission" date="2024-10" db="EMBL/GenBank/DDBJ databases">
        <title>The Natural Products Discovery Center: Release of the First 8490 Sequenced Strains for Exploring Actinobacteria Biosynthetic Diversity.</title>
        <authorList>
            <person name="Kalkreuter E."/>
            <person name="Kautsar S.A."/>
            <person name="Yang D."/>
            <person name="Bader C.D."/>
            <person name="Teijaro C.N."/>
            <person name="Fluegel L."/>
            <person name="Davis C.M."/>
            <person name="Simpson J.R."/>
            <person name="Lauterbach L."/>
            <person name="Steele A.D."/>
            <person name="Gui C."/>
            <person name="Meng S."/>
            <person name="Li G."/>
            <person name="Viehrig K."/>
            <person name="Ye F."/>
            <person name="Su P."/>
            <person name="Kiefer A.F."/>
            <person name="Nichols A."/>
            <person name="Cepeda A.J."/>
            <person name="Yan W."/>
            <person name="Fan B."/>
            <person name="Jiang Y."/>
            <person name="Adhikari A."/>
            <person name="Zheng C.-J."/>
            <person name="Schuster L."/>
            <person name="Cowan T.M."/>
            <person name="Smanski M.J."/>
            <person name="Chevrette M.G."/>
            <person name="De Carvalho L.P.S."/>
            <person name="Shen B."/>
        </authorList>
    </citation>
    <scope>NUCLEOTIDE SEQUENCE [LARGE SCALE GENOMIC DNA]</scope>
    <source>
        <strain evidence="2 3">NPDC049639</strain>
    </source>
</reference>
<feature type="chain" id="PRO_5046324025" description="Lipoprotein" evidence="1">
    <location>
        <begin position="22"/>
        <end position="111"/>
    </location>
</feature>
<dbReference type="EMBL" id="JBITLV010000001">
    <property type="protein sequence ID" value="MFI7586170.1"/>
    <property type="molecule type" value="Genomic_DNA"/>
</dbReference>
<evidence type="ECO:0000256" key="1">
    <source>
        <dbReference type="SAM" id="SignalP"/>
    </source>
</evidence>
<dbReference type="RefSeq" id="WP_398275347.1">
    <property type="nucleotide sequence ID" value="NZ_JBITLV010000001.1"/>
</dbReference>
<dbReference type="PROSITE" id="PS51257">
    <property type="entry name" value="PROKAR_LIPOPROTEIN"/>
    <property type="match status" value="1"/>
</dbReference>
<sequence>MRRLTLLAVAGLLVLTGCDAAQDAADNAVDSASQRARSEAEAVLTKAITDQVCAAVGDQRLSDSDIATISTLLDQADAAGVDAEALAPARAVVEQGQAKASDLKALQESCA</sequence>
<evidence type="ECO:0008006" key="4">
    <source>
        <dbReference type="Google" id="ProtNLM"/>
    </source>
</evidence>
<comment type="caution">
    <text evidence="2">The sequence shown here is derived from an EMBL/GenBank/DDBJ whole genome shotgun (WGS) entry which is preliminary data.</text>
</comment>
<keyword evidence="1" id="KW-0732">Signal</keyword>
<dbReference type="Proteomes" id="UP001612915">
    <property type="component" value="Unassembled WGS sequence"/>
</dbReference>
<name>A0ABW8AII9_9ACTN</name>
<evidence type="ECO:0000313" key="2">
    <source>
        <dbReference type="EMBL" id="MFI7586170.1"/>
    </source>
</evidence>